<dbReference type="InterPro" id="IPR006034">
    <property type="entry name" value="Asparaginase/glutaminase-like"/>
</dbReference>
<name>A0A179V4Q1_9MYCO</name>
<dbReference type="GO" id="GO:0004067">
    <property type="term" value="F:asparaginase activity"/>
    <property type="evidence" value="ECO:0007669"/>
    <property type="project" value="UniProtKB-UniRule"/>
</dbReference>
<dbReference type="Gene3D" id="3.40.50.40">
    <property type="match status" value="1"/>
</dbReference>
<feature type="binding site" evidence="4">
    <location>
        <begin position="77"/>
        <end position="78"/>
    </location>
    <ligand>
        <name>substrate</name>
    </ligand>
</feature>
<dbReference type="SUPFAM" id="SSF53774">
    <property type="entry name" value="Glutaminase/Asparaginase"/>
    <property type="match status" value="1"/>
</dbReference>
<evidence type="ECO:0000256" key="2">
    <source>
        <dbReference type="ARBA" id="ARBA00022801"/>
    </source>
</evidence>
<comment type="similarity">
    <text evidence="1">Belongs to the asparaginase 1 family.</text>
</comment>
<dbReference type="InterPro" id="IPR040919">
    <property type="entry name" value="Asparaginase_C"/>
</dbReference>
<dbReference type="PROSITE" id="PS00917">
    <property type="entry name" value="ASN_GLN_ASE_2"/>
    <property type="match status" value="1"/>
</dbReference>
<evidence type="ECO:0000256" key="5">
    <source>
        <dbReference type="PROSITE-ProRule" id="PRU10100"/>
    </source>
</evidence>
<dbReference type="InterPro" id="IPR036152">
    <property type="entry name" value="Asp/glu_Ase-like_sf"/>
</dbReference>
<evidence type="ECO:0000256" key="1">
    <source>
        <dbReference type="ARBA" id="ARBA00010518"/>
    </source>
</evidence>
<proteinExistence type="inferred from homology"/>
<feature type="binding site" evidence="4">
    <location>
        <position position="45"/>
    </location>
    <ligand>
        <name>substrate</name>
    </ligand>
</feature>
<dbReference type="PIRSF" id="PIRSF500176">
    <property type="entry name" value="L_ASNase"/>
    <property type="match status" value="1"/>
</dbReference>
<protein>
    <submittedName>
        <fullName evidence="8">L-asparaginase</fullName>
    </submittedName>
</protein>
<dbReference type="RefSeq" id="WP_064634087.1">
    <property type="nucleotide sequence ID" value="NZ_LQYE01000032.1"/>
</dbReference>
<dbReference type="Gene3D" id="3.40.50.1170">
    <property type="entry name" value="L-asparaginase, N-terminal domain"/>
    <property type="match status" value="1"/>
</dbReference>
<dbReference type="InterPro" id="IPR027473">
    <property type="entry name" value="L-asparaginase_C"/>
</dbReference>
<feature type="domain" description="L-asparaginase N-terminal" evidence="6">
    <location>
        <begin position="2"/>
        <end position="170"/>
    </location>
</feature>
<evidence type="ECO:0000313" key="9">
    <source>
        <dbReference type="Proteomes" id="UP000186919"/>
    </source>
</evidence>
<dbReference type="InterPro" id="IPR037152">
    <property type="entry name" value="L-asparaginase_N_sf"/>
</dbReference>
<evidence type="ECO:0000259" key="7">
    <source>
        <dbReference type="Pfam" id="PF17763"/>
    </source>
</evidence>
<dbReference type="PIRSF" id="PIRSF001220">
    <property type="entry name" value="L-ASNase_gatD"/>
    <property type="match status" value="1"/>
</dbReference>
<dbReference type="SFLD" id="SFLDS00057">
    <property type="entry name" value="Glutaminase/Asparaginase"/>
    <property type="match status" value="1"/>
</dbReference>
<dbReference type="EMBL" id="LQYE01000032">
    <property type="protein sequence ID" value="OAT66860.1"/>
    <property type="molecule type" value="Genomic_DNA"/>
</dbReference>
<feature type="active site" evidence="5">
    <location>
        <position position="77"/>
    </location>
</feature>
<dbReference type="SMART" id="SM00870">
    <property type="entry name" value="Asparaginase"/>
    <property type="match status" value="1"/>
</dbReference>
<evidence type="ECO:0000259" key="6">
    <source>
        <dbReference type="Pfam" id="PF00710"/>
    </source>
</evidence>
<dbReference type="InterPro" id="IPR027474">
    <property type="entry name" value="L-asparaginase_N"/>
</dbReference>
<dbReference type="Proteomes" id="UP000186919">
    <property type="component" value="Unassembled WGS sequence"/>
</dbReference>
<reference evidence="8 9" key="1">
    <citation type="submission" date="2016-01" db="EMBL/GenBank/DDBJ databases">
        <title>Mycobacterium immunogenum strain CD11_6 genome sequencing and assembly.</title>
        <authorList>
            <person name="Kaur G."/>
            <person name="Nair G.R."/>
            <person name="Mayilraj S."/>
        </authorList>
    </citation>
    <scope>NUCLEOTIDE SEQUENCE [LARGE SCALE GENOMIC DNA]</scope>
    <source>
        <strain evidence="8 9">CD11-6</strain>
    </source>
</reference>
<evidence type="ECO:0000256" key="4">
    <source>
        <dbReference type="PIRSR" id="PIRSR001220-2"/>
    </source>
</evidence>
<dbReference type="GO" id="GO:0006528">
    <property type="term" value="P:asparagine metabolic process"/>
    <property type="evidence" value="ECO:0007669"/>
    <property type="project" value="InterPro"/>
</dbReference>
<accession>A0A179V4Q1</accession>
<dbReference type="InterPro" id="IPR027475">
    <property type="entry name" value="Asparaginase/glutaminase_AS2"/>
</dbReference>
<feature type="active site" description="O-isoaspartyl threonine intermediate" evidence="3">
    <location>
        <position position="6"/>
    </location>
</feature>
<dbReference type="Pfam" id="PF17763">
    <property type="entry name" value="Asparaginase_C"/>
    <property type="match status" value="1"/>
</dbReference>
<dbReference type="AlphaFoldDB" id="A0A179V4Q1"/>
<sequence>MTTGGTIATEVGTDGIARHASSGDDLLAVTGYGDVRVDDLMAIDSAEMTPQRWQQIAAAVRGHVAGGATGVVIAHGTDTLEETALWLALTCAVSVPVVLTGAQRSGDHPESDGPGNLRDAFTVAASGQALGVVVCFAGRVYPAAGIRKVDLTDAAGFAGVAPIGQVRDGQFVRSAQAPPAFLGTVTRPALPRVDVVSLYPGADAVALDAYADAGAQGLVLESMGAGNSNDVVIESVSRHVENGMHVLVTTRVPGGTLTPGYAPGQRLVDAGAVMVPHLRAGQARVLLMATLATGADLVSVVERLG</sequence>
<dbReference type="InterPro" id="IPR004550">
    <property type="entry name" value="AsnASE_II"/>
</dbReference>
<dbReference type="PANTHER" id="PTHR11707">
    <property type="entry name" value="L-ASPARAGINASE"/>
    <property type="match status" value="1"/>
</dbReference>
<dbReference type="PROSITE" id="PS51732">
    <property type="entry name" value="ASN_GLN_ASE_3"/>
    <property type="match status" value="1"/>
</dbReference>
<organism evidence="8 9">
    <name type="scientific">Mycobacteroides immunogenum</name>
    <dbReference type="NCBI Taxonomy" id="83262"/>
    <lineage>
        <taxon>Bacteria</taxon>
        <taxon>Bacillati</taxon>
        <taxon>Actinomycetota</taxon>
        <taxon>Actinomycetes</taxon>
        <taxon>Mycobacteriales</taxon>
        <taxon>Mycobacteriaceae</taxon>
        <taxon>Mycobacteroides</taxon>
    </lineage>
</organism>
<keyword evidence="2" id="KW-0378">Hydrolase</keyword>
<dbReference type="PRINTS" id="PR00139">
    <property type="entry name" value="ASNGLNASE"/>
</dbReference>
<dbReference type="PANTHER" id="PTHR11707:SF28">
    <property type="entry name" value="60 KDA LYSOPHOSPHOLIPASE"/>
    <property type="match status" value="1"/>
</dbReference>
<dbReference type="Pfam" id="PF00710">
    <property type="entry name" value="Asparaginase"/>
    <property type="match status" value="1"/>
</dbReference>
<gene>
    <name evidence="8" type="ORF">AWB85_18360</name>
</gene>
<evidence type="ECO:0000256" key="3">
    <source>
        <dbReference type="PIRSR" id="PIRSR001220-1"/>
    </source>
</evidence>
<dbReference type="CDD" id="cd08964">
    <property type="entry name" value="L-asparaginase_II"/>
    <property type="match status" value="1"/>
</dbReference>
<feature type="domain" description="Asparaginase/glutaminase C-terminal" evidence="7">
    <location>
        <begin position="192"/>
        <end position="297"/>
    </location>
</feature>
<evidence type="ECO:0000313" key="8">
    <source>
        <dbReference type="EMBL" id="OAT66860.1"/>
    </source>
</evidence>
<comment type="caution">
    <text evidence="8">The sequence shown here is derived from an EMBL/GenBank/DDBJ whole genome shotgun (WGS) entry which is preliminary data.</text>
</comment>